<dbReference type="InterPro" id="IPR030963">
    <property type="entry name" value="DHQ_synth_fam"/>
</dbReference>
<dbReference type="InterPro" id="IPR050071">
    <property type="entry name" value="Dehydroquinate_synthase"/>
</dbReference>
<dbReference type="GO" id="GO:0009073">
    <property type="term" value="P:aromatic amino acid family biosynthetic process"/>
    <property type="evidence" value="ECO:0007669"/>
    <property type="project" value="UniProtKB-KW"/>
</dbReference>
<dbReference type="Gene3D" id="1.20.1090.10">
    <property type="entry name" value="Dehydroquinate synthase-like - alpha domain"/>
    <property type="match status" value="1"/>
</dbReference>
<gene>
    <name evidence="20" type="ORF">UFOPK4098_00015</name>
    <name evidence="21" type="ORF">UFOPK4347_00523</name>
</gene>
<dbReference type="EC" id="4.2.3.4" evidence="7"/>
<dbReference type="PIRSF" id="PIRSF001455">
    <property type="entry name" value="DHQ_synth"/>
    <property type="match status" value="1"/>
</dbReference>
<comment type="cofactor">
    <cofactor evidence="2">
        <name>NAD(+)</name>
        <dbReference type="ChEBI" id="CHEBI:57540"/>
    </cofactor>
</comment>
<dbReference type="InterPro" id="IPR056179">
    <property type="entry name" value="DHQS_C"/>
</dbReference>
<evidence type="ECO:0000256" key="2">
    <source>
        <dbReference type="ARBA" id="ARBA00001911"/>
    </source>
</evidence>
<comment type="similarity">
    <text evidence="6">Belongs to the sugar phosphate cyclases superfamily. Dehydroquinate synthase family.</text>
</comment>
<comment type="catalytic activity">
    <reaction evidence="1">
        <text>7-phospho-2-dehydro-3-deoxy-D-arabino-heptonate = 3-dehydroquinate + phosphate</text>
        <dbReference type="Rhea" id="RHEA:21968"/>
        <dbReference type="ChEBI" id="CHEBI:32364"/>
        <dbReference type="ChEBI" id="CHEBI:43474"/>
        <dbReference type="ChEBI" id="CHEBI:58394"/>
        <dbReference type="EC" id="4.2.3.4"/>
    </reaction>
</comment>
<dbReference type="HAMAP" id="MF_00110">
    <property type="entry name" value="DHQ_synthase"/>
    <property type="match status" value="1"/>
</dbReference>
<evidence type="ECO:0000256" key="15">
    <source>
        <dbReference type="ARBA" id="ARBA00023141"/>
    </source>
</evidence>
<keyword evidence="10" id="KW-0028">Amino-acid biosynthesis</keyword>
<feature type="domain" description="3-dehydroquinate synthase C-terminal" evidence="19">
    <location>
        <begin position="198"/>
        <end position="308"/>
    </location>
</feature>
<evidence type="ECO:0000256" key="16">
    <source>
        <dbReference type="ARBA" id="ARBA00023239"/>
    </source>
</evidence>
<comment type="cofactor">
    <cofactor evidence="3">
        <name>Co(2+)</name>
        <dbReference type="ChEBI" id="CHEBI:48828"/>
    </cofactor>
</comment>
<dbReference type="CDD" id="cd08195">
    <property type="entry name" value="DHQS"/>
    <property type="match status" value="1"/>
</dbReference>
<sequence>MSQNPLPSIQEVSVPLGERSYSVFVGKGAVAHIHRLLPVSAKRAVVVTQSGIATIPDLEIPTLTIHIPAGEEHKSLSTIEDLCRQFAQFGLTRNDVVIGVGGGLVTDVAGFAASSYHRGTAVVHVATTLLAMVDAAIGGKTGVNLPEGKNLVGAFWQPSGVICDTNYLDTLPERELRCGWGEVAKYHFLTGDDMLALSVEERIALCVKIKADIVVADEREGGIRALLNYGHTFGHAIETTTHHQYAHGEAVAIGLLCAAHLAHVLGRIDSARVEHHYNVIRTYGLQASLPSPMNVQEWLEVMARDKKALDGLTFILDGPKGLETVSPVAQESVVEALNRMANKS</sequence>
<dbReference type="EMBL" id="CAFBQU010000009">
    <property type="protein sequence ID" value="CAB5062850.1"/>
    <property type="molecule type" value="Genomic_DNA"/>
</dbReference>
<evidence type="ECO:0000256" key="7">
    <source>
        <dbReference type="ARBA" id="ARBA00013031"/>
    </source>
</evidence>
<evidence type="ECO:0000256" key="1">
    <source>
        <dbReference type="ARBA" id="ARBA00001393"/>
    </source>
</evidence>
<keyword evidence="16" id="KW-0456">Lyase</keyword>
<evidence type="ECO:0000256" key="4">
    <source>
        <dbReference type="ARBA" id="ARBA00004496"/>
    </source>
</evidence>
<keyword evidence="12" id="KW-0547">Nucleotide-binding</keyword>
<dbReference type="EMBL" id="CAFBPN010000001">
    <property type="protein sequence ID" value="CAB5005958.1"/>
    <property type="molecule type" value="Genomic_DNA"/>
</dbReference>
<keyword evidence="13" id="KW-0862">Zinc</keyword>
<dbReference type="GO" id="GO:0000166">
    <property type="term" value="F:nucleotide binding"/>
    <property type="evidence" value="ECO:0007669"/>
    <property type="project" value="UniProtKB-KW"/>
</dbReference>
<evidence type="ECO:0000256" key="3">
    <source>
        <dbReference type="ARBA" id="ARBA00001941"/>
    </source>
</evidence>
<keyword evidence="14" id="KW-0520">NAD</keyword>
<comment type="subcellular location">
    <subcellularLocation>
        <location evidence="4">Cytoplasm</location>
    </subcellularLocation>
</comment>
<evidence type="ECO:0000256" key="6">
    <source>
        <dbReference type="ARBA" id="ARBA00005412"/>
    </source>
</evidence>
<feature type="domain" description="3-dehydroquinate synthase N-terminal" evidence="18">
    <location>
        <begin position="65"/>
        <end position="177"/>
    </location>
</feature>
<dbReference type="GO" id="GO:0008652">
    <property type="term" value="P:amino acid biosynthetic process"/>
    <property type="evidence" value="ECO:0007669"/>
    <property type="project" value="UniProtKB-KW"/>
</dbReference>
<accession>A0A6J7PLB2</accession>
<evidence type="ECO:0000256" key="8">
    <source>
        <dbReference type="ARBA" id="ARBA00017684"/>
    </source>
</evidence>
<keyword evidence="11" id="KW-0479">Metal-binding</keyword>
<dbReference type="SUPFAM" id="SSF56796">
    <property type="entry name" value="Dehydroquinate synthase-like"/>
    <property type="match status" value="1"/>
</dbReference>
<evidence type="ECO:0000256" key="13">
    <source>
        <dbReference type="ARBA" id="ARBA00022833"/>
    </source>
</evidence>
<evidence type="ECO:0000259" key="18">
    <source>
        <dbReference type="Pfam" id="PF01761"/>
    </source>
</evidence>
<reference evidence="20" key="1">
    <citation type="submission" date="2020-05" db="EMBL/GenBank/DDBJ databases">
        <authorList>
            <person name="Chiriac C."/>
            <person name="Salcher M."/>
            <person name="Ghai R."/>
            <person name="Kavagutti S V."/>
        </authorList>
    </citation>
    <scope>NUCLEOTIDE SEQUENCE</scope>
</reference>
<organism evidence="20">
    <name type="scientific">freshwater metagenome</name>
    <dbReference type="NCBI Taxonomy" id="449393"/>
    <lineage>
        <taxon>unclassified sequences</taxon>
        <taxon>metagenomes</taxon>
        <taxon>ecological metagenomes</taxon>
    </lineage>
</organism>
<dbReference type="PANTHER" id="PTHR43622:SF7">
    <property type="entry name" value="3-DEHYDROQUINATE SYNTHASE, CHLOROPLASTIC"/>
    <property type="match status" value="1"/>
</dbReference>
<evidence type="ECO:0000259" key="19">
    <source>
        <dbReference type="Pfam" id="PF24621"/>
    </source>
</evidence>
<evidence type="ECO:0000256" key="9">
    <source>
        <dbReference type="ARBA" id="ARBA00022490"/>
    </source>
</evidence>
<keyword evidence="15" id="KW-0057">Aromatic amino acid biosynthesis</keyword>
<keyword evidence="17" id="KW-0170">Cobalt</keyword>
<dbReference type="InterPro" id="IPR016037">
    <property type="entry name" value="DHQ_synth_AroB"/>
</dbReference>
<dbReference type="Pfam" id="PF01761">
    <property type="entry name" value="DHQ_synthase"/>
    <property type="match status" value="1"/>
</dbReference>
<dbReference type="GO" id="GO:0005737">
    <property type="term" value="C:cytoplasm"/>
    <property type="evidence" value="ECO:0007669"/>
    <property type="project" value="UniProtKB-SubCell"/>
</dbReference>
<name>A0A6J7PLB2_9ZZZZ</name>
<evidence type="ECO:0000256" key="5">
    <source>
        <dbReference type="ARBA" id="ARBA00004661"/>
    </source>
</evidence>
<keyword evidence="9" id="KW-0963">Cytoplasm</keyword>
<evidence type="ECO:0000256" key="14">
    <source>
        <dbReference type="ARBA" id="ARBA00023027"/>
    </source>
</evidence>
<evidence type="ECO:0000313" key="20">
    <source>
        <dbReference type="EMBL" id="CAB5005958.1"/>
    </source>
</evidence>
<proteinExistence type="inferred from homology"/>
<comment type="pathway">
    <text evidence="5">Metabolic intermediate biosynthesis; chorismate biosynthesis; chorismate from D-erythrose 4-phosphate and phosphoenolpyruvate: step 2/7.</text>
</comment>
<protein>
    <recommendedName>
        <fullName evidence="8">3-dehydroquinate synthase</fullName>
        <ecNumber evidence="7">4.2.3.4</ecNumber>
    </recommendedName>
</protein>
<dbReference type="GO" id="GO:0046872">
    <property type="term" value="F:metal ion binding"/>
    <property type="evidence" value="ECO:0007669"/>
    <property type="project" value="UniProtKB-KW"/>
</dbReference>
<evidence type="ECO:0000313" key="21">
    <source>
        <dbReference type="EMBL" id="CAB5062850.1"/>
    </source>
</evidence>
<dbReference type="Gene3D" id="3.40.50.1970">
    <property type="match status" value="1"/>
</dbReference>
<evidence type="ECO:0000256" key="12">
    <source>
        <dbReference type="ARBA" id="ARBA00022741"/>
    </source>
</evidence>
<evidence type="ECO:0000256" key="10">
    <source>
        <dbReference type="ARBA" id="ARBA00022605"/>
    </source>
</evidence>
<dbReference type="GO" id="GO:0003856">
    <property type="term" value="F:3-dehydroquinate synthase activity"/>
    <property type="evidence" value="ECO:0007669"/>
    <property type="project" value="UniProtKB-EC"/>
</dbReference>
<dbReference type="PANTHER" id="PTHR43622">
    <property type="entry name" value="3-DEHYDROQUINATE SYNTHASE"/>
    <property type="match status" value="1"/>
</dbReference>
<dbReference type="InterPro" id="IPR030960">
    <property type="entry name" value="DHQS/DOIS_N"/>
</dbReference>
<dbReference type="Pfam" id="PF24621">
    <property type="entry name" value="DHQS_C"/>
    <property type="match status" value="1"/>
</dbReference>
<evidence type="ECO:0000256" key="17">
    <source>
        <dbReference type="ARBA" id="ARBA00023285"/>
    </source>
</evidence>
<evidence type="ECO:0000256" key="11">
    <source>
        <dbReference type="ARBA" id="ARBA00022723"/>
    </source>
</evidence>
<dbReference type="AlphaFoldDB" id="A0A6J7PLB2"/>